<organism evidence="7 8">
    <name type="scientific">Moniliophthora roreri</name>
    <name type="common">Frosty pod rot fungus</name>
    <name type="synonym">Monilia roreri</name>
    <dbReference type="NCBI Taxonomy" id="221103"/>
    <lineage>
        <taxon>Eukaryota</taxon>
        <taxon>Fungi</taxon>
        <taxon>Dikarya</taxon>
        <taxon>Basidiomycota</taxon>
        <taxon>Agaricomycotina</taxon>
        <taxon>Agaricomycetes</taxon>
        <taxon>Agaricomycetidae</taxon>
        <taxon>Agaricales</taxon>
        <taxon>Marasmiineae</taxon>
        <taxon>Marasmiaceae</taxon>
        <taxon>Moniliophthora</taxon>
    </lineage>
</organism>
<feature type="region of interest" description="Disordered" evidence="4">
    <location>
        <begin position="1"/>
        <end position="216"/>
    </location>
</feature>
<feature type="domain" description="Leucine zipper with capping helix" evidence="6">
    <location>
        <begin position="1129"/>
        <end position="1182"/>
    </location>
</feature>
<feature type="compositionally biased region" description="Low complexity" evidence="4">
    <location>
        <begin position="676"/>
        <end position="695"/>
    </location>
</feature>
<evidence type="ECO:0000256" key="4">
    <source>
        <dbReference type="SAM" id="MobiDB-lite"/>
    </source>
</evidence>
<feature type="compositionally biased region" description="Low complexity" evidence="4">
    <location>
        <begin position="175"/>
        <end position="195"/>
    </location>
</feature>
<dbReference type="Pfam" id="PF18517">
    <property type="entry name" value="LZ3wCH"/>
    <property type="match status" value="1"/>
</dbReference>
<comment type="caution">
    <text evidence="7">The sequence shown here is derived from an EMBL/GenBank/DDBJ whole genome shotgun (WGS) entry which is preliminary data.</text>
</comment>
<dbReference type="AlphaFoldDB" id="A0A0W0FH71"/>
<feature type="compositionally biased region" description="Basic and acidic residues" evidence="4">
    <location>
        <begin position="1"/>
        <end position="10"/>
    </location>
</feature>
<comment type="subcellular location">
    <subcellularLocation>
        <location evidence="1">Nucleus</location>
    </subcellularLocation>
</comment>
<gene>
    <name evidence="7" type="ORF">WG66_11689</name>
</gene>
<protein>
    <recommendedName>
        <fullName evidence="9">Meiotic nuclear division protein 1</fullName>
    </recommendedName>
</protein>
<feature type="region of interest" description="Disordered" evidence="4">
    <location>
        <begin position="578"/>
        <end position="763"/>
    </location>
</feature>
<dbReference type="eggNOG" id="ENOG502S33V">
    <property type="taxonomic scope" value="Eukaryota"/>
</dbReference>
<dbReference type="InterPro" id="IPR040453">
    <property type="entry name" value="Mnd1_HTH"/>
</dbReference>
<feature type="domain" description="Mnd1 HTH" evidence="5">
    <location>
        <begin position="995"/>
        <end position="1054"/>
    </location>
</feature>
<feature type="compositionally biased region" description="Polar residues" evidence="4">
    <location>
        <begin position="142"/>
        <end position="151"/>
    </location>
</feature>
<feature type="compositionally biased region" description="Polar residues" evidence="4">
    <location>
        <begin position="753"/>
        <end position="763"/>
    </location>
</feature>
<evidence type="ECO:0000256" key="3">
    <source>
        <dbReference type="ARBA" id="ARBA00023242"/>
    </source>
</evidence>
<feature type="compositionally biased region" description="Polar residues" evidence="4">
    <location>
        <begin position="659"/>
        <end position="670"/>
    </location>
</feature>
<evidence type="ECO:0000256" key="2">
    <source>
        <dbReference type="ARBA" id="ARBA00023054"/>
    </source>
</evidence>
<feature type="compositionally biased region" description="Polar residues" evidence="4">
    <location>
        <begin position="59"/>
        <end position="71"/>
    </location>
</feature>
<proteinExistence type="predicted"/>
<feature type="region of interest" description="Disordered" evidence="4">
    <location>
        <begin position="428"/>
        <end position="484"/>
    </location>
</feature>
<dbReference type="InterPro" id="IPR040661">
    <property type="entry name" value="LZ3wCH"/>
</dbReference>
<dbReference type="GO" id="GO:0005634">
    <property type="term" value="C:nucleus"/>
    <property type="evidence" value="ECO:0007669"/>
    <property type="project" value="UniProtKB-SubCell"/>
</dbReference>
<feature type="compositionally biased region" description="Polar residues" evidence="4">
    <location>
        <begin position="453"/>
        <end position="483"/>
    </location>
</feature>
<name>A0A0W0FH71_MONRR</name>
<feature type="compositionally biased region" description="Polar residues" evidence="4">
    <location>
        <begin position="123"/>
        <end position="132"/>
    </location>
</feature>
<accession>A0A0W0FH71</accession>
<feature type="region of interest" description="Disordered" evidence="4">
    <location>
        <begin position="284"/>
        <end position="303"/>
    </location>
</feature>
<keyword evidence="3" id="KW-0539">Nucleus</keyword>
<feature type="compositionally biased region" description="Basic and acidic residues" evidence="4">
    <location>
        <begin position="37"/>
        <end position="53"/>
    </location>
</feature>
<sequence>MSDFDFRDNRYPSLTAQSKVPQSTNAVLLGSQTMPAWEKEAKEDDEYFKERPSTADPATASSQDWSPPEQKSSFSPQQPQAGASSAQSNQSQGQSQEQPKSAVSYSIPNGTPRRVVERYSLDNDPQLSTSQVPVAADAETALESSSANRTAVPQPRRQGPPDPTIPSAPRHPSLPAAGIGAGPSNANGNAASSPSFMPLSASPTYNPPVSSRQRAYAQQPTFIQNVSPQPVNPVYLPNNPPEEVCLECAMRDQDMADVDVTSPGVWDRDSDVLYEELKRREEEEEATGVINTETPPRPRAKGGKLTEQNLKLWLSVNPREPTSRQQTLNAYVKSQRVLLEAEAAAHTRAMQEARQLDSKMRDAYSQLRRSAYDLGSSAAPSDDTGGIRIKPPSSPTAAVFTTAHERSGSRDITLLENGMIVEHVDVRKEEREARSRQRREDRRARKSSRSSAIDVNSLVSSPQTDSSVGLNPYNRHSQASSARPMSVLTAPFDARPDLPRAYSQASFSDMHSLNSASPRRSRFFGTRTSGWLSQDSLAPSGMSGSMVDMHVALQRDATRNQMVQSPVDITRRSQYWPNIELEPTQSRQSSQAKKKKKGLAKIWSIVTRTGKSDKNQPQDERSPTVEKTDDDLPLAPPPPLSYLVNRGVPGDALSGSPRHASTPSLISSISPKFGMSSSVSPPTATSSSIPSPTSSRQSGADQDTVGAEAKPNNNLDVSEGRVNDRAPSPSPKNAQSEPDLRGRISPSVPTAALPNTVNTLTPHNLTPVAREKSLPPLPPEAIPRPNANLVDARPRTMYTFDSRQNGSHDFLPPQAPFRTGEVRRQSFGGMASRPKIENLLSKSTNGRMTPDTRRGFTANYDEFGSSRRSLGLRDFMSSPMRHSVAGTPGPTKRKSKFGLSSLFGRKSPAPDKELNQEYAVYAFPQTSTHKSVSDAPGDDGMTYATSASRHSVLSTGSPAAQRMSVTSRKALEELVAQDSDFAPRGLSAEEKRVKLLEFFHETKDFYQLKELEKLAPKHKGIVSQSVKEVLQSLVDDGLVQTDKIGSSNFFWSFPSQRGTLIQNRLNAAKELRTTNEAQLREIMDAIEAEKSSRQDSESRTESLNKLTELKREVCKLDEELNAYGACDPVKLEETRRAITLAKEAALRWTDNWGILISHFTRQTGAPAEDIRKHFGVEDDYEDIY</sequence>
<reference evidence="7 8" key="1">
    <citation type="submission" date="2015-12" db="EMBL/GenBank/DDBJ databases">
        <title>Draft genome sequence of Moniliophthora roreri, the causal agent of frosty pod rot of cacao.</title>
        <authorList>
            <person name="Aime M.C."/>
            <person name="Diaz-Valderrama J.R."/>
            <person name="Kijpornyongpan T."/>
            <person name="Phillips-Mora W."/>
        </authorList>
    </citation>
    <scope>NUCLEOTIDE SEQUENCE [LARGE SCALE GENOMIC DNA]</scope>
    <source>
        <strain evidence="7 8">MCA 2952</strain>
    </source>
</reference>
<evidence type="ECO:0000313" key="8">
    <source>
        <dbReference type="Proteomes" id="UP000054988"/>
    </source>
</evidence>
<feature type="compositionally biased region" description="Polar residues" evidence="4">
    <location>
        <begin position="12"/>
        <end position="34"/>
    </location>
</feature>
<dbReference type="Pfam" id="PF03962">
    <property type="entry name" value="Mnd1"/>
    <property type="match status" value="1"/>
</dbReference>
<evidence type="ECO:0000259" key="6">
    <source>
        <dbReference type="Pfam" id="PF18517"/>
    </source>
</evidence>
<evidence type="ECO:0008006" key="9">
    <source>
        <dbReference type="Google" id="ProtNLM"/>
    </source>
</evidence>
<evidence type="ECO:0000256" key="1">
    <source>
        <dbReference type="ARBA" id="ARBA00004123"/>
    </source>
</evidence>
<feature type="compositionally biased region" description="Basic and acidic residues" evidence="4">
    <location>
        <begin position="610"/>
        <end position="627"/>
    </location>
</feature>
<keyword evidence="2" id="KW-0175">Coiled coil</keyword>
<dbReference type="Proteomes" id="UP000054988">
    <property type="component" value="Unassembled WGS sequence"/>
</dbReference>
<feature type="region of interest" description="Disordered" evidence="4">
    <location>
        <begin position="374"/>
        <end position="395"/>
    </location>
</feature>
<evidence type="ECO:0000259" key="5">
    <source>
        <dbReference type="Pfam" id="PF03962"/>
    </source>
</evidence>
<feature type="compositionally biased region" description="Basic and acidic residues" evidence="4">
    <location>
        <begin position="428"/>
        <end position="443"/>
    </location>
</feature>
<feature type="compositionally biased region" description="Low complexity" evidence="4">
    <location>
        <begin position="72"/>
        <end position="101"/>
    </location>
</feature>
<feature type="compositionally biased region" description="Polar residues" evidence="4">
    <location>
        <begin position="201"/>
        <end position="216"/>
    </location>
</feature>
<evidence type="ECO:0000313" key="7">
    <source>
        <dbReference type="EMBL" id="KTB35524.1"/>
    </source>
</evidence>
<feature type="region of interest" description="Disordered" evidence="4">
    <location>
        <begin position="879"/>
        <end position="904"/>
    </location>
</feature>
<dbReference type="EMBL" id="LATX01001986">
    <property type="protein sequence ID" value="KTB35524.1"/>
    <property type="molecule type" value="Genomic_DNA"/>
</dbReference>